<evidence type="ECO:0000256" key="2">
    <source>
        <dbReference type="ARBA" id="ARBA00022448"/>
    </source>
</evidence>
<dbReference type="Proteomes" id="UP000006437">
    <property type="component" value="Unassembled WGS sequence"/>
</dbReference>
<dbReference type="SMART" id="SM00382">
    <property type="entry name" value="AAA"/>
    <property type="match status" value="1"/>
</dbReference>
<comment type="caution">
    <text evidence="12">The sequence shown here is derived from an EMBL/GenBank/DDBJ whole genome shotgun (WGS) entry which is preliminary data.</text>
</comment>
<feature type="transmembrane region" description="Helical" evidence="9">
    <location>
        <begin position="57"/>
        <end position="79"/>
    </location>
</feature>
<keyword evidence="2" id="KW-0813">Transport</keyword>
<keyword evidence="7 9" id="KW-1133">Transmembrane helix</keyword>
<dbReference type="GO" id="GO:0016887">
    <property type="term" value="F:ATP hydrolysis activity"/>
    <property type="evidence" value="ECO:0007669"/>
    <property type="project" value="InterPro"/>
</dbReference>
<dbReference type="SUPFAM" id="SSF90123">
    <property type="entry name" value="ABC transporter transmembrane region"/>
    <property type="match status" value="1"/>
</dbReference>
<dbReference type="PROSITE" id="PS50929">
    <property type="entry name" value="ABC_TM1F"/>
    <property type="match status" value="1"/>
</dbReference>
<keyword evidence="3" id="KW-1003">Cell membrane</keyword>
<organism evidence="12 13">
    <name type="scientific">Peptoanaerobacter stomatis</name>
    <dbReference type="NCBI Taxonomy" id="796937"/>
    <lineage>
        <taxon>Bacteria</taxon>
        <taxon>Bacillati</taxon>
        <taxon>Bacillota</taxon>
        <taxon>Clostridia</taxon>
        <taxon>Peptostreptococcales</taxon>
        <taxon>Filifactoraceae</taxon>
        <taxon>Peptoanaerobacter</taxon>
    </lineage>
</organism>
<dbReference type="InterPro" id="IPR036640">
    <property type="entry name" value="ABC1_TM_sf"/>
</dbReference>
<keyword evidence="5" id="KW-0547">Nucleotide-binding</keyword>
<feature type="transmembrane region" description="Helical" evidence="9">
    <location>
        <begin position="163"/>
        <end position="183"/>
    </location>
</feature>
<dbReference type="InterPro" id="IPR003593">
    <property type="entry name" value="AAA+_ATPase"/>
</dbReference>
<dbReference type="Pfam" id="PF00664">
    <property type="entry name" value="ABC_membrane"/>
    <property type="match status" value="1"/>
</dbReference>
<evidence type="ECO:0008006" key="14">
    <source>
        <dbReference type="Google" id="ProtNLM"/>
    </source>
</evidence>
<dbReference type="Pfam" id="PF00005">
    <property type="entry name" value="ABC_tran"/>
    <property type="match status" value="1"/>
</dbReference>
<evidence type="ECO:0000313" key="13">
    <source>
        <dbReference type="Proteomes" id="UP000006437"/>
    </source>
</evidence>
<comment type="subcellular location">
    <subcellularLocation>
        <location evidence="1">Cell membrane</location>
        <topology evidence="1">Multi-pass membrane protein</topology>
    </subcellularLocation>
</comment>
<dbReference type="HOGENOM" id="CLU_000604_84_9_9"/>
<feature type="transmembrane region" description="Helical" evidence="9">
    <location>
        <begin position="136"/>
        <end position="157"/>
    </location>
</feature>
<evidence type="ECO:0000256" key="8">
    <source>
        <dbReference type="ARBA" id="ARBA00023136"/>
    </source>
</evidence>
<dbReference type="Gene3D" id="3.40.50.300">
    <property type="entry name" value="P-loop containing nucleotide triphosphate hydrolases"/>
    <property type="match status" value="1"/>
</dbReference>
<evidence type="ECO:0000256" key="1">
    <source>
        <dbReference type="ARBA" id="ARBA00004651"/>
    </source>
</evidence>
<dbReference type="BioCyc" id="EBAC796937-HMP:GMGH-1992-MONOMER"/>
<evidence type="ECO:0000256" key="4">
    <source>
        <dbReference type="ARBA" id="ARBA00022692"/>
    </source>
</evidence>
<dbReference type="InterPro" id="IPR039421">
    <property type="entry name" value="Type_1_exporter"/>
</dbReference>
<keyword evidence="6" id="KW-0067">ATP-binding</keyword>
<evidence type="ECO:0000256" key="5">
    <source>
        <dbReference type="ARBA" id="ARBA00022741"/>
    </source>
</evidence>
<keyword evidence="8 9" id="KW-0472">Membrane</keyword>
<evidence type="ECO:0000256" key="7">
    <source>
        <dbReference type="ARBA" id="ARBA00022989"/>
    </source>
</evidence>
<dbReference type="InterPro" id="IPR003439">
    <property type="entry name" value="ABC_transporter-like_ATP-bd"/>
</dbReference>
<gene>
    <name evidence="12" type="ORF">HMPREF9629_01984</name>
</gene>
<dbReference type="PANTHER" id="PTHR24221:SF397">
    <property type="entry name" value="ABC TRANSPORTER, ATP-BINDING TRANSMEMBRANE PROTEIN"/>
    <property type="match status" value="1"/>
</dbReference>
<name>G9X0P8_9FIRM</name>
<dbReference type="RefSeq" id="WP_009526200.1">
    <property type="nucleotide sequence ID" value="NZ_JH414564.1"/>
</dbReference>
<reference evidence="12 13" key="1">
    <citation type="submission" date="2011-08" db="EMBL/GenBank/DDBJ databases">
        <title>The Genome Sequence of Eubacteriaceae bacterium ACC19a.</title>
        <authorList>
            <consortium name="The Broad Institute Genome Sequencing Platform"/>
            <person name="Earl A."/>
            <person name="Ward D."/>
            <person name="Feldgarden M."/>
            <person name="Gevers D."/>
            <person name="Sizova M."/>
            <person name="Hazen A."/>
            <person name="Epstein S."/>
            <person name="Young S.K."/>
            <person name="Zeng Q."/>
            <person name="Gargeya S."/>
            <person name="Fitzgerald M."/>
            <person name="Haas B."/>
            <person name="Abouelleil A."/>
            <person name="Alvarado L."/>
            <person name="Arachchi H.M."/>
            <person name="Berlin A."/>
            <person name="Brown A."/>
            <person name="Chapman S.B."/>
            <person name="Chen Z."/>
            <person name="Dunbar C."/>
            <person name="Freedman E."/>
            <person name="Gearin G."/>
            <person name="Gellesch M."/>
            <person name="Goldberg J."/>
            <person name="Griggs A."/>
            <person name="Gujja S."/>
            <person name="Heiman D."/>
            <person name="Howarth C."/>
            <person name="Larson L."/>
            <person name="Lui A."/>
            <person name="MacDonald P.J.P."/>
            <person name="Montmayeur A."/>
            <person name="Murphy C."/>
            <person name="Neiman D."/>
            <person name="Pearson M."/>
            <person name="Priest M."/>
            <person name="Roberts A."/>
            <person name="Saif S."/>
            <person name="Shea T."/>
            <person name="Shenoy N."/>
            <person name="Sisk P."/>
            <person name="Stolte C."/>
            <person name="Sykes S."/>
            <person name="Wortman J."/>
            <person name="Nusbaum C."/>
            <person name="Birren B."/>
        </authorList>
    </citation>
    <scope>NUCLEOTIDE SEQUENCE [LARGE SCALE GENOMIC DNA]</scope>
    <source>
        <strain evidence="12 13">ACC19a</strain>
    </source>
</reference>
<dbReference type="Gene3D" id="1.20.1560.10">
    <property type="entry name" value="ABC transporter type 1, transmembrane domain"/>
    <property type="match status" value="1"/>
</dbReference>
<dbReference type="GO" id="GO:0005886">
    <property type="term" value="C:plasma membrane"/>
    <property type="evidence" value="ECO:0007669"/>
    <property type="project" value="UniProtKB-SubCell"/>
</dbReference>
<proteinExistence type="predicted"/>
<dbReference type="EMBL" id="AFZE01000016">
    <property type="protein sequence ID" value="EHL15051.1"/>
    <property type="molecule type" value="Genomic_DNA"/>
</dbReference>
<dbReference type="PROSITE" id="PS00211">
    <property type="entry name" value="ABC_TRANSPORTER_1"/>
    <property type="match status" value="1"/>
</dbReference>
<evidence type="ECO:0000256" key="3">
    <source>
        <dbReference type="ARBA" id="ARBA00022475"/>
    </source>
</evidence>
<dbReference type="PROSITE" id="PS50893">
    <property type="entry name" value="ABC_TRANSPORTER_2"/>
    <property type="match status" value="1"/>
</dbReference>
<dbReference type="InterPro" id="IPR017871">
    <property type="entry name" value="ABC_transporter-like_CS"/>
</dbReference>
<protein>
    <recommendedName>
        <fullName evidence="14">ABC transporter, ATP-binding protein</fullName>
    </recommendedName>
</protein>
<dbReference type="FunFam" id="3.40.50.300:FF:000221">
    <property type="entry name" value="Multidrug ABC transporter ATP-binding protein"/>
    <property type="match status" value="1"/>
</dbReference>
<dbReference type="SUPFAM" id="SSF52540">
    <property type="entry name" value="P-loop containing nucleoside triphosphate hydrolases"/>
    <property type="match status" value="1"/>
</dbReference>
<dbReference type="InterPro" id="IPR027417">
    <property type="entry name" value="P-loop_NTPase"/>
</dbReference>
<dbReference type="AlphaFoldDB" id="G9X0P8"/>
<evidence type="ECO:0000259" key="11">
    <source>
        <dbReference type="PROSITE" id="PS50929"/>
    </source>
</evidence>
<keyword evidence="4 9" id="KW-0812">Transmembrane</keyword>
<dbReference type="InterPro" id="IPR011527">
    <property type="entry name" value="ABC1_TM_dom"/>
</dbReference>
<evidence type="ECO:0000256" key="9">
    <source>
        <dbReference type="SAM" id="Phobius"/>
    </source>
</evidence>
<dbReference type="GO" id="GO:0140359">
    <property type="term" value="F:ABC-type transporter activity"/>
    <property type="evidence" value="ECO:0007669"/>
    <property type="project" value="InterPro"/>
</dbReference>
<feature type="transmembrane region" description="Helical" evidence="9">
    <location>
        <begin position="21"/>
        <end position="45"/>
    </location>
</feature>
<dbReference type="GO" id="GO:0034040">
    <property type="term" value="F:ATPase-coupled lipid transmembrane transporter activity"/>
    <property type="evidence" value="ECO:0007669"/>
    <property type="project" value="TreeGrafter"/>
</dbReference>
<evidence type="ECO:0000259" key="10">
    <source>
        <dbReference type="PROSITE" id="PS50893"/>
    </source>
</evidence>
<feature type="transmembrane region" description="Helical" evidence="9">
    <location>
        <begin position="279"/>
        <end position="296"/>
    </location>
</feature>
<evidence type="ECO:0000256" key="6">
    <source>
        <dbReference type="ARBA" id="ARBA00022840"/>
    </source>
</evidence>
<dbReference type="PATRIC" id="fig|796937.3.peg.1196"/>
<feature type="domain" description="ABC transmembrane type-1" evidence="11">
    <location>
        <begin position="31"/>
        <end position="306"/>
    </location>
</feature>
<feature type="domain" description="ABC transporter" evidence="10">
    <location>
        <begin position="338"/>
        <end position="571"/>
    </location>
</feature>
<feature type="transmembrane region" description="Helical" evidence="9">
    <location>
        <begin position="245"/>
        <end position="267"/>
    </location>
</feature>
<accession>G9X0P8</accession>
<dbReference type="PANTHER" id="PTHR24221">
    <property type="entry name" value="ATP-BINDING CASSETTE SUB-FAMILY B"/>
    <property type="match status" value="1"/>
</dbReference>
<dbReference type="GO" id="GO:0005524">
    <property type="term" value="F:ATP binding"/>
    <property type="evidence" value="ECO:0007669"/>
    <property type="project" value="UniProtKB-KW"/>
</dbReference>
<evidence type="ECO:0000313" key="12">
    <source>
        <dbReference type="EMBL" id="EHL15051.1"/>
    </source>
</evidence>
<sequence length="582" mass="65190">MRELIKKLYQVSGNQSKKITNMFIFEVIKNIFEGMTLGAVLLFLLKITQNIFDKREIFNRDIISVFAVAFISVAGKIFFGYMADRNKFIASYTMGAENRLYIGDRLKRVNMGYFSNNRLGDIASGLTTVVGELETVGVYIIEMLFVGVIQTFIMAIFMIPFDFVTGVIIIAALIFGIIINNIFQTKADESTKKLLGLKINLNADMLEYVKGIGVIKSFGKGKEVLKNLEKSISENKKGFFDVEKAVAPVGILFLLIFKLAICVIIFASLTRYTQGEISAHKAIMLIVSSFIVFGGFEMTGSMQNIMGVAVQNLDALTKLRDIPTIEEGEKQTVDNCEIEMQDINFSYNDDKLFKNLSVVIPDGKTTAIVGPSGSGKTTLCNLMARFWDVNDGKILVGKTDVKDYTYDYLLSNFSFVFQDVYLFDDSIRNNIKFGNTDATDDEMIEVAKLARCHDFIMQLKDGYDTILQEGGSNLSGGERQRISIARAMLKPSKFVILDEATSSVDPENEEQLMTALKNLLKGKTAIIIAHKLDTIREADKIIVLDRGSVESIGTHDELMKISKVYKNFIIQRQDAIKWQLSN</sequence>